<dbReference type="Proteomes" id="UP000018208">
    <property type="component" value="Unassembled WGS sequence"/>
</dbReference>
<organism evidence="1">
    <name type="scientific">Spironucleus salmonicida</name>
    <dbReference type="NCBI Taxonomy" id="348837"/>
    <lineage>
        <taxon>Eukaryota</taxon>
        <taxon>Metamonada</taxon>
        <taxon>Diplomonadida</taxon>
        <taxon>Hexamitidae</taxon>
        <taxon>Hexamitinae</taxon>
        <taxon>Spironucleus</taxon>
    </lineage>
</organism>
<dbReference type="EMBL" id="KI546084">
    <property type="protein sequence ID" value="EST46146.1"/>
    <property type="molecule type" value="Genomic_DNA"/>
</dbReference>
<protein>
    <submittedName>
        <fullName evidence="1">Uncharacterized protein</fullName>
    </submittedName>
</protein>
<keyword evidence="3" id="KW-1185">Reference proteome</keyword>
<proteinExistence type="predicted"/>
<accession>V6LR14</accession>
<sequence length="203" mass="22603">MFSEMLQTGDSGHVNTVYEGINGYGHLPAHLYSKLAGGQYSRDGVLRSTGTPFIRPSTEARNTATALRTIAKVRKVRYTGSAGWPGVQGVLQCSWTRIYLIRAYEKSDGYMHIGVTLGIPLGLAGISTASAGWALVLRIWQKIENKSNQQSTATAFCEVLRWYQWGQHGVHRGSAQYDILIWYVNIQYTPFPKNNISLLVPHK</sequence>
<dbReference type="AlphaFoldDB" id="V6LR14"/>
<reference evidence="1 2" key="1">
    <citation type="journal article" date="2014" name="PLoS Genet.">
        <title>The Genome of Spironucleus salmonicida Highlights a Fish Pathogen Adapted to Fluctuating Environments.</title>
        <authorList>
            <person name="Xu F."/>
            <person name="Jerlstrom-Hultqvist J."/>
            <person name="Einarsson E."/>
            <person name="Astvaldsson A."/>
            <person name="Svard S.G."/>
            <person name="Andersson J.O."/>
        </authorList>
    </citation>
    <scope>NUCLEOTIDE SEQUENCE</scope>
    <source>
        <strain evidence="2">ATCC 50377</strain>
    </source>
</reference>
<dbReference type="EMBL" id="AUWU02000002">
    <property type="protein sequence ID" value="KAH0576047.1"/>
    <property type="molecule type" value="Genomic_DNA"/>
</dbReference>
<gene>
    <name evidence="1" type="ORF">SS50377_13866</name>
    <name evidence="2" type="ORF">SS50377_21589</name>
</gene>
<dbReference type="VEuPathDB" id="GiardiaDB:SS50377_21589"/>
<evidence type="ECO:0000313" key="1">
    <source>
        <dbReference type="EMBL" id="EST46146.1"/>
    </source>
</evidence>
<name>V6LR14_9EUKA</name>
<evidence type="ECO:0000313" key="2">
    <source>
        <dbReference type="EMBL" id="KAH0576047.1"/>
    </source>
</evidence>
<evidence type="ECO:0000313" key="3">
    <source>
        <dbReference type="Proteomes" id="UP000018208"/>
    </source>
</evidence>
<reference evidence="2" key="2">
    <citation type="submission" date="2020-12" db="EMBL/GenBank/DDBJ databases">
        <title>New Spironucleus salmonicida genome in near-complete chromosomes.</title>
        <authorList>
            <person name="Xu F."/>
            <person name="Kurt Z."/>
            <person name="Jimenez-Gonzalez A."/>
            <person name="Astvaldsson A."/>
            <person name="Andersson J.O."/>
            <person name="Svard S.G."/>
        </authorList>
    </citation>
    <scope>NUCLEOTIDE SEQUENCE</scope>
    <source>
        <strain evidence="2">ATCC 50377</strain>
    </source>
</reference>